<protein>
    <recommendedName>
        <fullName evidence="9">Glycosyltransferase RgtA/B/C/D-like domain-containing protein</fullName>
    </recommendedName>
</protein>
<evidence type="ECO:0000256" key="3">
    <source>
        <dbReference type="ARBA" id="ARBA00022676"/>
    </source>
</evidence>
<evidence type="ECO:0000256" key="6">
    <source>
        <dbReference type="ARBA" id="ARBA00022989"/>
    </source>
</evidence>
<feature type="transmembrane region" description="Helical" evidence="8">
    <location>
        <begin position="352"/>
        <end position="370"/>
    </location>
</feature>
<name>A0ABX2FWL5_9BURK</name>
<keyword evidence="3" id="KW-0328">Glycosyltransferase</keyword>
<feature type="transmembrane region" description="Helical" evidence="8">
    <location>
        <begin position="210"/>
        <end position="229"/>
    </location>
</feature>
<dbReference type="InterPro" id="IPR038731">
    <property type="entry name" value="RgtA/B/C-like"/>
</dbReference>
<proteinExistence type="predicted"/>
<evidence type="ECO:0000256" key="4">
    <source>
        <dbReference type="ARBA" id="ARBA00022679"/>
    </source>
</evidence>
<dbReference type="Proteomes" id="UP001516061">
    <property type="component" value="Unassembled WGS sequence"/>
</dbReference>
<keyword evidence="5 8" id="KW-0812">Transmembrane</keyword>
<comment type="caution">
    <text evidence="10">The sequence shown here is derived from an EMBL/GenBank/DDBJ whole genome shotgun (WGS) entry which is preliminary data.</text>
</comment>
<keyword evidence="2" id="KW-1003">Cell membrane</keyword>
<keyword evidence="6 8" id="KW-1133">Transmembrane helix</keyword>
<feature type="transmembrane region" description="Helical" evidence="8">
    <location>
        <begin position="64"/>
        <end position="86"/>
    </location>
</feature>
<feature type="transmembrane region" description="Helical" evidence="8">
    <location>
        <begin position="256"/>
        <end position="278"/>
    </location>
</feature>
<dbReference type="InterPro" id="IPR050297">
    <property type="entry name" value="LipidA_mod_glycosyltrf_83"/>
</dbReference>
<evidence type="ECO:0000313" key="11">
    <source>
        <dbReference type="Proteomes" id="UP001516061"/>
    </source>
</evidence>
<evidence type="ECO:0000256" key="8">
    <source>
        <dbReference type="SAM" id="Phobius"/>
    </source>
</evidence>
<feature type="transmembrane region" description="Helical" evidence="8">
    <location>
        <begin position="299"/>
        <end position="316"/>
    </location>
</feature>
<evidence type="ECO:0000313" key="10">
    <source>
        <dbReference type="EMBL" id="NRT54347.1"/>
    </source>
</evidence>
<dbReference type="PANTHER" id="PTHR33908:SF11">
    <property type="entry name" value="MEMBRANE PROTEIN"/>
    <property type="match status" value="1"/>
</dbReference>
<comment type="subcellular location">
    <subcellularLocation>
        <location evidence="1">Cell membrane</location>
        <topology evidence="1">Multi-pass membrane protein</topology>
    </subcellularLocation>
</comment>
<organism evidence="10 11">
    <name type="scientific">Sphaerotilus uruguayifluvii</name>
    <dbReference type="NCBI Taxonomy" id="2735897"/>
    <lineage>
        <taxon>Bacteria</taxon>
        <taxon>Pseudomonadati</taxon>
        <taxon>Pseudomonadota</taxon>
        <taxon>Betaproteobacteria</taxon>
        <taxon>Burkholderiales</taxon>
        <taxon>Sphaerotilaceae</taxon>
        <taxon>Sphaerotilus</taxon>
    </lineage>
</organism>
<sequence length="528" mass="56409">MSPRMSPALRARLLALGAAALLLRLGVLALVLLDPGVGLQVDEAQYWDWSRELHWGYYSKPPGIAALIAASTAIGGDGVLGVRWLAMAVQVAACLALGPLAHDLAQAAWPQEPARARRAALWATLIALSNPVAGLLGLAATTDAPLLLCWTLAAHALWRLRRSGRLRDGLALGLGLGLGLLSKYTMAALLPGLLWWLWRRRHDGGPDARPALALALALAALLLVPNLLWNAAAGWPTLHHTAEITLQARRDAQRPVLASLAEWIGGQWLMSGPLWLVLWLRWRRRSAQREPLPAPVRELLLAMTLPLLALGAAQALNAKAQINWTAPATQGLVLALALWLAPAARRPLRRAAAGIVALHLLLVSTLPLIGTATRLAGGDGAVPPRALDLWARMRGWEPALAALAPAARGPLADGALLLGADRTLIAHGRHAWRDLPGADWRAWRPDPSRPPTDHYQLVAGWPGAQGIAAADRGRTVLIVAEGDTPPQGWEAFAPPEPLARASAPQSGSPLRLTLWRTRIPAPVPESPR</sequence>
<feature type="transmembrane region" description="Helical" evidence="8">
    <location>
        <begin position="119"/>
        <end position="140"/>
    </location>
</feature>
<evidence type="ECO:0000256" key="1">
    <source>
        <dbReference type="ARBA" id="ARBA00004651"/>
    </source>
</evidence>
<feature type="transmembrane region" description="Helical" evidence="8">
    <location>
        <begin position="322"/>
        <end position="340"/>
    </location>
</feature>
<keyword evidence="4" id="KW-0808">Transferase</keyword>
<reference evidence="10 11" key="1">
    <citation type="submission" date="2020-05" db="EMBL/GenBank/DDBJ databases">
        <title>Genomic Encyclopedia of Type Strains, Phase IV (KMG-V): Genome sequencing to study the core and pangenomes of soil and plant-associated prokaryotes.</title>
        <authorList>
            <person name="Whitman W."/>
        </authorList>
    </citation>
    <scope>NUCLEOTIDE SEQUENCE [LARGE SCALE GENOMIC DNA]</scope>
    <source>
        <strain evidence="10 11">C29</strain>
    </source>
</reference>
<keyword evidence="7 8" id="KW-0472">Membrane</keyword>
<dbReference type="PANTHER" id="PTHR33908">
    <property type="entry name" value="MANNOSYLTRANSFERASE YKCB-RELATED"/>
    <property type="match status" value="1"/>
</dbReference>
<evidence type="ECO:0000259" key="9">
    <source>
        <dbReference type="Pfam" id="PF13231"/>
    </source>
</evidence>
<accession>A0ABX2FWL5</accession>
<dbReference type="RefSeq" id="WP_173803319.1">
    <property type="nucleotide sequence ID" value="NZ_JABSNM010000001.1"/>
</dbReference>
<feature type="transmembrane region" description="Helical" evidence="8">
    <location>
        <begin position="170"/>
        <end position="198"/>
    </location>
</feature>
<keyword evidence="11" id="KW-1185">Reference proteome</keyword>
<dbReference type="EMBL" id="JABSNM010000001">
    <property type="protein sequence ID" value="NRT54347.1"/>
    <property type="molecule type" value="Genomic_DNA"/>
</dbReference>
<feature type="domain" description="Glycosyltransferase RgtA/B/C/D-like" evidence="9">
    <location>
        <begin position="59"/>
        <end position="229"/>
    </location>
</feature>
<gene>
    <name evidence="10" type="ORF">HNQ01_000054</name>
</gene>
<evidence type="ECO:0000256" key="2">
    <source>
        <dbReference type="ARBA" id="ARBA00022475"/>
    </source>
</evidence>
<evidence type="ECO:0000256" key="5">
    <source>
        <dbReference type="ARBA" id="ARBA00022692"/>
    </source>
</evidence>
<dbReference type="Pfam" id="PF13231">
    <property type="entry name" value="PMT_2"/>
    <property type="match status" value="1"/>
</dbReference>
<evidence type="ECO:0000256" key="7">
    <source>
        <dbReference type="ARBA" id="ARBA00023136"/>
    </source>
</evidence>